<evidence type="ECO:0000313" key="2">
    <source>
        <dbReference type="WBParaSite" id="PS1159_v2.g16729.t1"/>
    </source>
</evidence>
<proteinExistence type="predicted"/>
<dbReference type="WBParaSite" id="PS1159_v2.g16729.t1">
    <property type="protein sequence ID" value="PS1159_v2.g16729.t1"/>
    <property type="gene ID" value="PS1159_v2.g16729"/>
</dbReference>
<protein>
    <submittedName>
        <fullName evidence="2">Uncharacterized protein</fullName>
    </submittedName>
</protein>
<sequence>MSNNSINGSPLYQSHSLSRSNTFTRMNVSPKCFGTSQYIHKEEHERECRRWQAKLDEAEEKFAEACVNNSDMLQIKAELNKKIVELEKNQRPLIEQNKRLSDRNRIIQQELKKVEEKLCHAQDDFLTLKDAYDRLGKENNSLKEQRAFPEKVKELDRYRNQVLEYSKCINALRQSGIEKDRRYDLLVQKFKRMKKCLTKRSDDDDRHSSYGSEGSTESSINLDTITEDIDEALEIDHTSFCYDHEVALKLNALAFGEEQILKEQLEVANTTINELQATLTSRDNMLKVREEYLSTIEKQNAKIQDMQNTCNCLKIKLANSEEHNDLLEFQILELREMSKDAEISTEDKGIETDVYLSDNDAENIFEDIKAFVNMDAATIEQAKNVLKDLRRLACLKNTERDAVKKILQHIENLENKLSFAETELNMATCEVRRLESVKNDEINDLKNQLAESDARTSKKKKELQTELEAAKKESSKAVKSYLEKEKENNNMAALVNDLQVLLQKNETLTFDEKKKVAELERQLTEAHTKYSQEITVAQQKEGEKLAAINTIATELNTIKKLHSDAIQEKEKLNEKIENLQNSGAEKEKKFEANIQELNENIKNVKAEYEKEKNNLIQEIEKTRTELQQSNTTLKTTHDVCDLEKEKVAAALKEAAIAKEKYEKEKQNQIIQFEKEKKENERTLAEARTEIEALKAQIRPIGTLLERRFEETRYRLQEANKLNEKYEDMLKVANSRISDLQSSKEDVYLQEIQQLKIYNHELEEQFASQMEIISALKKKFLLLNNNTETTDNENWTKLTAQPKNSIEDEQYHSEGSSSVGSYTIARNKV</sequence>
<accession>A0AC35FEH1</accession>
<dbReference type="Proteomes" id="UP000887580">
    <property type="component" value="Unplaced"/>
</dbReference>
<organism evidence="1 2">
    <name type="scientific">Panagrolaimus sp. PS1159</name>
    <dbReference type="NCBI Taxonomy" id="55785"/>
    <lineage>
        <taxon>Eukaryota</taxon>
        <taxon>Metazoa</taxon>
        <taxon>Ecdysozoa</taxon>
        <taxon>Nematoda</taxon>
        <taxon>Chromadorea</taxon>
        <taxon>Rhabditida</taxon>
        <taxon>Tylenchina</taxon>
        <taxon>Panagrolaimomorpha</taxon>
        <taxon>Panagrolaimoidea</taxon>
        <taxon>Panagrolaimidae</taxon>
        <taxon>Panagrolaimus</taxon>
    </lineage>
</organism>
<name>A0AC35FEH1_9BILA</name>
<reference evidence="2" key="1">
    <citation type="submission" date="2022-11" db="UniProtKB">
        <authorList>
            <consortium name="WormBaseParasite"/>
        </authorList>
    </citation>
    <scope>IDENTIFICATION</scope>
</reference>
<evidence type="ECO:0000313" key="1">
    <source>
        <dbReference type="Proteomes" id="UP000887580"/>
    </source>
</evidence>